<sequence length="102" mass="11244">MPDQQGSLRTCEKGHTYRKKSDCPACPVCEQERKPKDGFMSLLAAPVRRALEREGIATLQELSAYTEKAILKLHGIGPSSMPKLRQALAEEGLAFKKADSDN</sequence>
<name>A0A974SCK8_9BACL</name>
<dbReference type="NCBIfam" id="NF005841">
    <property type="entry name" value="PRK07758.1"/>
    <property type="match status" value="1"/>
</dbReference>
<dbReference type="SUPFAM" id="SSF47789">
    <property type="entry name" value="C-terminal domain of RNA polymerase alpha subunit"/>
    <property type="match status" value="1"/>
</dbReference>
<protein>
    <submittedName>
        <fullName evidence="1">RNA polymerase alpha subunit C-terminal domain-containing protein</fullName>
    </submittedName>
</protein>
<accession>A0A974SCK8</accession>
<dbReference type="Gene3D" id="1.10.150.20">
    <property type="entry name" value="5' to 3' exonuclease, C-terminal subdomain"/>
    <property type="match status" value="1"/>
</dbReference>
<proteinExistence type="predicted"/>
<evidence type="ECO:0000313" key="2">
    <source>
        <dbReference type="Proteomes" id="UP000595841"/>
    </source>
</evidence>
<dbReference type="RefSeq" id="WP_039837632.1">
    <property type="nucleotide sequence ID" value="NZ_CP068595.1"/>
</dbReference>
<reference evidence="1 2" key="1">
    <citation type="submission" date="2021-01" db="EMBL/GenBank/DDBJ databases">
        <title>Whole genome sequence of Paenibacillus sonchi LMG 24727 for comparative genomics.</title>
        <authorList>
            <person name="Lee G."/>
            <person name="Kim M.-J."/>
            <person name="Lim K."/>
            <person name="Shin J.-H."/>
        </authorList>
    </citation>
    <scope>NUCLEOTIDE SEQUENCE [LARGE SCALE GENOMIC DNA]</scope>
    <source>
        <strain evidence="1 2">LMG 24727</strain>
    </source>
</reference>
<organism evidence="1 2">
    <name type="scientific">Paenibacillus sonchi</name>
    <dbReference type="NCBI Taxonomy" id="373687"/>
    <lineage>
        <taxon>Bacteria</taxon>
        <taxon>Bacillati</taxon>
        <taxon>Bacillota</taxon>
        <taxon>Bacilli</taxon>
        <taxon>Bacillales</taxon>
        <taxon>Paenibacillaceae</taxon>
        <taxon>Paenibacillus</taxon>
        <taxon>Paenibacillus sonchi group</taxon>
    </lineage>
</organism>
<dbReference type="KEGG" id="pson:JI735_28560"/>
<keyword evidence="2" id="KW-1185">Reference proteome</keyword>
<gene>
    <name evidence="1" type="ORF">JI735_28560</name>
</gene>
<dbReference type="AlphaFoldDB" id="A0A974SCK8"/>
<dbReference type="EMBL" id="CP068595">
    <property type="protein sequence ID" value="QQZ60414.1"/>
    <property type="molecule type" value="Genomic_DNA"/>
</dbReference>
<evidence type="ECO:0000313" key="1">
    <source>
        <dbReference type="EMBL" id="QQZ60414.1"/>
    </source>
</evidence>
<dbReference type="Proteomes" id="UP000595841">
    <property type="component" value="Chromosome"/>
</dbReference>